<dbReference type="InterPro" id="IPR036779">
    <property type="entry name" value="LysM_dom_sf"/>
</dbReference>
<keyword evidence="3" id="KW-1185">Reference proteome</keyword>
<dbReference type="PANTHER" id="PTHR34700:SF4">
    <property type="entry name" value="PHAGE-LIKE ELEMENT PBSX PROTEIN XKDP"/>
    <property type="match status" value="1"/>
</dbReference>
<dbReference type="InterPro" id="IPR052196">
    <property type="entry name" value="Bact_Kbp"/>
</dbReference>
<dbReference type="EMBL" id="JAJEPS010000001">
    <property type="protein sequence ID" value="MCC2124792.1"/>
    <property type="molecule type" value="Genomic_DNA"/>
</dbReference>
<evidence type="ECO:0000259" key="1">
    <source>
        <dbReference type="PROSITE" id="PS51782"/>
    </source>
</evidence>
<gene>
    <name evidence="2" type="ORF">LKD36_01210</name>
</gene>
<dbReference type="Proteomes" id="UP001198220">
    <property type="component" value="Unassembled WGS sequence"/>
</dbReference>
<dbReference type="PROSITE" id="PS51782">
    <property type="entry name" value="LYSM"/>
    <property type="match status" value="2"/>
</dbReference>
<dbReference type="SUPFAM" id="SSF69279">
    <property type="entry name" value="Phage tail proteins"/>
    <property type="match status" value="1"/>
</dbReference>
<dbReference type="CDD" id="cd00118">
    <property type="entry name" value="LysM"/>
    <property type="match status" value="2"/>
</dbReference>
<dbReference type="Pfam" id="PF24032">
    <property type="entry name" value="YQBQ"/>
    <property type="match status" value="1"/>
</dbReference>
<dbReference type="Pfam" id="PF01476">
    <property type="entry name" value="LysM"/>
    <property type="match status" value="2"/>
</dbReference>
<reference evidence="2 3" key="1">
    <citation type="submission" date="2021-10" db="EMBL/GenBank/DDBJ databases">
        <title>Anaerobic single-cell dispensing facilitates the cultivation of human gut bacteria.</title>
        <authorList>
            <person name="Afrizal A."/>
        </authorList>
    </citation>
    <scope>NUCLEOTIDE SEQUENCE [LARGE SCALE GENOMIC DNA]</scope>
    <source>
        <strain evidence="2 3">CLA-AA-H276</strain>
    </source>
</reference>
<dbReference type="SMART" id="SM00257">
    <property type="entry name" value="LysM"/>
    <property type="match status" value="2"/>
</dbReference>
<dbReference type="PANTHER" id="PTHR34700">
    <property type="entry name" value="POTASSIUM BINDING PROTEIN KBP"/>
    <property type="match status" value="1"/>
</dbReference>
<accession>A0AAE3D9I5</accession>
<evidence type="ECO:0000313" key="2">
    <source>
        <dbReference type="EMBL" id="MCC2124792.1"/>
    </source>
</evidence>
<dbReference type="InterPro" id="IPR056937">
    <property type="entry name" value="YqbQ/XkdQ"/>
</dbReference>
<feature type="domain" description="LysM" evidence="1">
    <location>
        <begin position="448"/>
        <end position="509"/>
    </location>
</feature>
<protein>
    <submittedName>
        <fullName evidence="2">LysM peptidoglycan-binding domain-containing protein</fullName>
    </submittedName>
</protein>
<name>A0AAE3D9I5_9FIRM</name>
<dbReference type="Gene3D" id="3.10.350.10">
    <property type="entry name" value="LysM domain"/>
    <property type="match status" value="2"/>
</dbReference>
<comment type="caution">
    <text evidence="2">The sequence shown here is derived from an EMBL/GenBank/DDBJ whole genome shotgun (WGS) entry which is preliminary data.</text>
</comment>
<proteinExistence type="predicted"/>
<dbReference type="InterPro" id="IPR018392">
    <property type="entry name" value="LysM"/>
</dbReference>
<evidence type="ECO:0000313" key="3">
    <source>
        <dbReference type="Proteomes" id="UP001198220"/>
    </source>
</evidence>
<dbReference type="RefSeq" id="WP_308458347.1">
    <property type="nucleotide sequence ID" value="NZ_JAJEPS010000001.1"/>
</dbReference>
<sequence>MAIPRQVSLTVDYDGTIKRQLGGGASSGSGISSSGAGSYTVRSGDTLWALAKKYYGSGAKYTIIYDANKEIIESTAKSHGKGSSDHGHWIWPGEQLVIPVAGSGGNQSGVQIIGTPNPKLGSIIAKTAESLSYTDVSNGESDSVSVSMHDIDKHWIGKYKPQRGAAFGVKINLKNWNRKSSEEVFNCGNFIMDDISFSGRPLSCVLSAVSVPAMDDFKSLPRTNTWEKTTVRDIAARIADAACVALVYEADDIQIEELEQSKQTDSAFLYGLAAKYGLGMKVYNHKIVIYDFTRYEEKGSALTIDEADMLKWEYNQTIEGTYTGVDLNYTNPDIEDSINVSMGEEGRMYSINVQANSQYDAELQAAAKANEANRKIETLSLTIRANPRIIATSCVTITGLQEINGKYFIDKVKHSIGSSGYTMQLTLHKVQKPIRVTAPVAASGGDGQWYIVVSGDTLWALAKKYYGSGSKYSVIYNANTDTIENTAKEHGKSSSSNGHWIWPGEKLWIPAGG</sequence>
<feature type="domain" description="LysM" evidence="1">
    <location>
        <begin position="37"/>
        <end position="98"/>
    </location>
</feature>
<dbReference type="AlphaFoldDB" id="A0AAE3D9I5"/>
<organism evidence="2 3">
    <name type="scientific">Hominiventricola filiformis</name>
    <dbReference type="NCBI Taxonomy" id="2885352"/>
    <lineage>
        <taxon>Bacteria</taxon>
        <taxon>Bacillati</taxon>
        <taxon>Bacillota</taxon>
        <taxon>Clostridia</taxon>
        <taxon>Lachnospirales</taxon>
        <taxon>Lachnospiraceae</taxon>
        <taxon>Hominiventricola</taxon>
    </lineage>
</organism>